<gene>
    <name evidence="1" type="ORF">S03H2_11974</name>
</gene>
<reference evidence="1" key="1">
    <citation type="journal article" date="2014" name="Front. Microbiol.">
        <title>High frequency of phylogenetically diverse reductive dehalogenase-homologous genes in deep subseafloor sedimentary metagenomes.</title>
        <authorList>
            <person name="Kawai M."/>
            <person name="Futagami T."/>
            <person name="Toyoda A."/>
            <person name="Takaki Y."/>
            <person name="Nishi S."/>
            <person name="Hori S."/>
            <person name="Arai W."/>
            <person name="Tsubouchi T."/>
            <person name="Morono Y."/>
            <person name="Uchiyama I."/>
            <person name="Ito T."/>
            <person name="Fujiyama A."/>
            <person name="Inagaki F."/>
            <person name="Takami H."/>
        </authorList>
    </citation>
    <scope>NUCLEOTIDE SEQUENCE</scope>
    <source>
        <strain evidence="1">Expedition CK06-06</strain>
    </source>
</reference>
<protein>
    <submittedName>
        <fullName evidence="1">Uncharacterized protein</fullName>
    </submittedName>
</protein>
<feature type="non-terminal residue" evidence="1">
    <location>
        <position position="30"/>
    </location>
</feature>
<dbReference type="AlphaFoldDB" id="X1HIE1"/>
<name>X1HIE1_9ZZZZ</name>
<accession>X1HIE1</accession>
<comment type="caution">
    <text evidence="1">The sequence shown here is derived from an EMBL/GenBank/DDBJ whole genome shotgun (WGS) entry which is preliminary data.</text>
</comment>
<dbReference type="EMBL" id="BARU01006095">
    <property type="protein sequence ID" value="GAH45058.1"/>
    <property type="molecule type" value="Genomic_DNA"/>
</dbReference>
<proteinExistence type="predicted"/>
<sequence>MIDHLGTKIYKLMLLLYPTGFRSKFGDEMV</sequence>
<organism evidence="1">
    <name type="scientific">marine sediment metagenome</name>
    <dbReference type="NCBI Taxonomy" id="412755"/>
    <lineage>
        <taxon>unclassified sequences</taxon>
        <taxon>metagenomes</taxon>
        <taxon>ecological metagenomes</taxon>
    </lineage>
</organism>
<evidence type="ECO:0000313" key="1">
    <source>
        <dbReference type="EMBL" id="GAH45058.1"/>
    </source>
</evidence>